<evidence type="ECO:0000313" key="2">
    <source>
        <dbReference type="Proteomes" id="UP000809349"/>
    </source>
</evidence>
<proteinExistence type="predicted"/>
<dbReference type="RefSeq" id="WP_223468714.1">
    <property type="nucleotide sequence ID" value="NZ_JAFBIL020000005.1"/>
</dbReference>
<organism evidence="1 2">
    <name type="scientific">Massilia soli</name>
    <dbReference type="NCBI Taxonomy" id="2792854"/>
    <lineage>
        <taxon>Bacteria</taxon>
        <taxon>Pseudomonadati</taxon>
        <taxon>Pseudomonadota</taxon>
        <taxon>Betaproteobacteria</taxon>
        <taxon>Burkholderiales</taxon>
        <taxon>Oxalobacteraceae</taxon>
        <taxon>Telluria group</taxon>
        <taxon>Massilia</taxon>
    </lineage>
</organism>
<sequence>MQIPHLAIYVNDKSELVMSHVMRADSDPLDVERPLKELSDRGLEEASKGIGRVVLASMANFYPKEMQKYPGLIIPYDEDEDMLVIGALISRSVLGKTKVHFASIDTLIEDVLREKPELATSSPTIIAWPDIRKNLESQTAK</sequence>
<reference evidence="1 2" key="1">
    <citation type="submission" date="2021-08" db="EMBL/GenBank/DDBJ databases">
        <title>Massilia sp. R798.</title>
        <authorList>
            <person name="Baek J.H."/>
            <person name="Jung H.S."/>
            <person name="Kim K.R."/>
            <person name="Jeon C.O."/>
        </authorList>
    </citation>
    <scope>NUCLEOTIDE SEQUENCE [LARGE SCALE GENOMIC DNA]</scope>
    <source>
        <strain evidence="1 2">R798</strain>
    </source>
</reference>
<gene>
    <name evidence="1" type="ORF">I4X03_013225</name>
</gene>
<dbReference type="Proteomes" id="UP000809349">
    <property type="component" value="Unassembled WGS sequence"/>
</dbReference>
<comment type="caution">
    <text evidence="1">The sequence shown here is derived from an EMBL/GenBank/DDBJ whole genome shotgun (WGS) entry which is preliminary data.</text>
</comment>
<accession>A0ABS7SPX2</accession>
<dbReference type="EMBL" id="JAFBIL020000005">
    <property type="protein sequence ID" value="MBZ2208222.1"/>
    <property type="molecule type" value="Genomic_DNA"/>
</dbReference>
<evidence type="ECO:0000313" key="1">
    <source>
        <dbReference type="EMBL" id="MBZ2208222.1"/>
    </source>
</evidence>
<keyword evidence="2" id="KW-1185">Reference proteome</keyword>
<dbReference type="PROSITE" id="PS00387">
    <property type="entry name" value="PPASE"/>
    <property type="match status" value="1"/>
</dbReference>
<protein>
    <submittedName>
        <fullName evidence="1">Uncharacterized protein</fullName>
    </submittedName>
</protein>
<name>A0ABS7SPX2_9BURK</name>